<organism evidence="2 3">
    <name type="scientific">Halalkalicoccus tibetensis</name>
    <dbReference type="NCBI Taxonomy" id="175632"/>
    <lineage>
        <taxon>Archaea</taxon>
        <taxon>Methanobacteriati</taxon>
        <taxon>Methanobacteriota</taxon>
        <taxon>Stenosarchaea group</taxon>
        <taxon>Halobacteria</taxon>
        <taxon>Halobacteriales</taxon>
        <taxon>Halococcaceae</taxon>
        <taxon>Halalkalicoccus</taxon>
    </lineage>
</organism>
<dbReference type="AlphaFoldDB" id="A0ABD5V5A6"/>
<accession>A0ABD5V5A6</accession>
<feature type="transmembrane region" description="Helical" evidence="1">
    <location>
        <begin position="44"/>
        <end position="64"/>
    </location>
</feature>
<keyword evidence="1" id="KW-1133">Transmembrane helix</keyword>
<comment type="caution">
    <text evidence="2">The sequence shown here is derived from an EMBL/GenBank/DDBJ whole genome shotgun (WGS) entry which is preliminary data.</text>
</comment>
<dbReference type="Proteomes" id="UP001596312">
    <property type="component" value="Unassembled WGS sequence"/>
</dbReference>
<keyword evidence="3" id="KW-1185">Reference proteome</keyword>
<name>A0ABD5V5A6_9EURY</name>
<sequence length="68" mass="7126">MSTQNTTPPKSSLATKVLYLVASVVLALVALWMTPLLIGPVGSTTVLIVFLVTLVASFAALLLVDARQ</sequence>
<evidence type="ECO:0000256" key="1">
    <source>
        <dbReference type="SAM" id="Phobius"/>
    </source>
</evidence>
<protein>
    <submittedName>
        <fullName evidence="2">Uncharacterized protein</fullName>
    </submittedName>
</protein>
<reference evidence="2 3" key="1">
    <citation type="journal article" date="2019" name="Int. J. Syst. Evol. Microbiol.">
        <title>The Global Catalogue of Microorganisms (GCM) 10K type strain sequencing project: providing services to taxonomists for standard genome sequencing and annotation.</title>
        <authorList>
            <consortium name="The Broad Institute Genomics Platform"/>
            <consortium name="The Broad Institute Genome Sequencing Center for Infectious Disease"/>
            <person name="Wu L."/>
            <person name="Ma J."/>
        </authorList>
    </citation>
    <scope>NUCLEOTIDE SEQUENCE [LARGE SCALE GENOMIC DNA]</scope>
    <source>
        <strain evidence="2 3">CGMCC 1.3240</strain>
    </source>
</reference>
<keyword evidence="1" id="KW-0472">Membrane</keyword>
<evidence type="ECO:0000313" key="2">
    <source>
        <dbReference type="EMBL" id="MFC6906026.1"/>
    </source>
</evidence>
<feature type="transmembrane region" description="Helical" evidence="1">
    <location>
        <begin position="17"/>
        <end position="38"/>
    </location>
</feature>
<keyword evidence="1" id="KW-0812">Transmembrane</keyword>
<dbReference type="EMBL" id="JBHSXQ010000003">
    <property type="protein sequence ID" value="MFC6906026.1"/>
    <property type="molecule type" value="Genomic_DNA"/>
</dbReference>
<evidence type="ECO:0000313" key="3">
    <source>
        <dbReference type="Proteomes" id="UP001596312"/>
    </source>
</evidence>
<dbReference type="RefSeq" id="WP_340604561.1">
    <property type="nucleotide sequence ID" value="NZ_JBBMXV010000003.1"/>
</dbReference>
<proteinExistence type="predicted"/>
<gene>
    <name evidence="2" type="ORF">ACFQGH_12575</name>
</gene>